<dbReference type="OrthoDB" id="66003at2"/>
<dbReference type="AlphaFoldDB" id="A0A399FE30"/>
<comment type="caution">
    <text evidence="2">The sequence shown here is derived from an EMBL/GenBank/DDBJ whole genome shotgun (WGS) entry which is preliminary data.</text>
</comment>
<evidence type="ECO:0000256" key="1">
    <source>
        <dbReference type="SAM" id="Phobius"/>
    </source>
</evidence>
<keyword evidence="1" id="KW-1133">Transmembrane helix</keyword>
<keyword evidence="3" id="KW-1185">Reference proteome</keyword>
<reference evidence="2 3" key="1">
    <citation type="submission" date="2018-08" db="EMBL/GenBank/DDBJ databases">
        <title>Meiothermus granaticius genome AF-68 sequencing project.</title>
        <authorList>
            <person name="Da Costa M.S."/>
            <person name="Albuquerque L."/>
            <person name="Raposo P."/>
            <person name="Froufe H.J.C."/>
            <person name="Barroso C.S."/>
            <person name="Egas C."/>
        </authorList>
    </citation>
    <scope>NUCLEOTIDE SEQUENCE [LARGE SCALE GENOMIC DNA]</scope>
    <source>
        <strain evidence="2 3">AF-68</strain>
    </source>
</reference>
<organism evidence="2 3">
    <name type="scientific">Meiothermus granaticius NBRC 107808</name>
    <dbReference type="NCBI Taxonomy" id="1227551"/>
    <lineage>
        <taxon>Bacteria</taxon>
        <taxon>Thermotogati</taxon>
        <taxon>Deinococcota</taxon>
        <taxon>Deinococci</taxon>
        <taxon>Thermales</taxon>
        <taxon>Thermaceae</taxon>
        <taxon>Meiothermus</taxon>
    </lineage>
</organism>
<feature type="transmembrane region" description="Helical" evidence="1">
    <location>
        <begin position="109"/>
        <end position="130"/>
    </location>
</feature>
<proteinExistence type="predicted"/>
<gene>
    <name evidence="2" type="ORF">Mgrana_00302</name>
</gene>
<accession>A0A399FE30</accession>
<sequence>MNLPLSTCTLGLLAMIGAPALLLEGLRHGFAKTPNEQTDVTGALLYAAFALGWLAAMIGLRRLQASGRGSLGRFLATAPLVTLPLALGQSLMDILKVPTSSPFYIVTDLAWPLSMVLTFAVSVAVLLSGGLSGWHRLVPLLCGLSLPATLLLTALTGQELPGWVFGAHTALGWLLLGYVVFAEGRPAWSPRAALGTH</sequence>
<feature type="transmembrane region" description="Helical" evidence="1">
    <location>
        <begin position="71"/>
        <end position="89"/>
    </location>
</feature>
<protein>
    <submittedName>
        <fullName evidence="2">Uncharacterized protein</fullName>
    </submittedName>
</protein>
<evidence type="ECO:0000313" key="3">
    <source>
        <dbReference type="Proteomes" id="UP000266178"/>
    </source>
</evidence>
<keyword evidence="1" id="KW-0812">Transmembrane</keyword>
<dbReference type="EMBL" id="QWLB01000003">
    <property type="protein sequence ID" value="RIH93719.1"/>
    <property type="molecule type" value="Genomic_DNA"/>
</dbReference>
<feature type="transmembrane region" description="Helical" evidence="1">
    <location>
        <begin position="162"/>
        <end position="181"/>
    </location>
</feature>
<dbReference type="Proteomes" id="UP000266178">
    <property type="component" value="Unassembled WGS sequence"/>
</dbReference>
<dbReference type="RefSeq" id="WP_119355835.1">
    <property type="nucleotide sequence ID" value="NZ_BJXM01000002.1"/>
</dbReference>
<name>A0A399FE30_9DEIN</name>
<evidence type="ECO:0000313" key="2">
    <source>
        <dbReference type="EMBL" id="RIH93719.1"/>
    </source>
</evidence>
<feature type="transmembrane region" description="Helical" evidence="1">
    <location>
        <begin position="41"/>
        <end position="59"/>
    </location>
</feature>
<feature type="transmembrane region" description="Helical" evidence="1">
    <location>
        <begin position="137"/>
        <end position="156"/>
    </location>
</feature>
<keyword evidence="1" id="KW-0472">Membrane</keyword>